<accession>A0A0E9R454</accession>
<sequence>MYNDIKLN</sequence>
<name>A0A0E9R454_ANGAN</name>
<organism evidence="1">
    <name type="scientific">Anguilla anguilla</name>
    <name type="common">European freshwater eel</name>
    <name type="synonym">Muraena anguilla</name>
    <dbReference type="NCBI Taxonomy" id="7936"/>
    <lineage>
        <taxon>Eukaryota</taxon>
        <taxon>Metazoa</taxon>
        <taxon>Chordata</taxon>
        <taxon>Craniata</taxon>
        <taxon>Vertebrata</taxon>
        <taxon>Euteleostomi</taxon>
        <taxon>Actinopterygii</taxon>
        <taxon>Neopterygii</taxon>
        <taxon>Teleostei</taxon>
        <taxon>Anguilliformes</taxon>
        <taxon>Anguillidae</taxon>
        <taxon>Anguilla</taxon>
    </lineage>
</organism>
<reference evidence="1" key="2">
    <citation type="journal article" date="2015" name="Fish Shellfish Immunol.">
        <title>Early steps in the European eel (Anguilla anguilla)-Vibrio vulnificus interaction in the gills: Role of the RtxA13 toxin.</title>
        <authorList>
            <person name="Callol A."/>
            <person name="Pajuelo D."/>
            <person name="Ebbesson L."/>
            <person name="Teles M."/>
            <person name="MacKenzie S."/>
            <person name="Amaro C."/>
        </authorList>
    </citation>
    <scope>NUCLEOTIDE SEQUENCE</scope>
</reference>
<dbReference type="EMBL" id="GBXM01084688">
    <property type="protein sequence ID" value="JAH23889.1"/>
    <property type="molecule type" value="Transcribed_RNA"/>
</dbReference>
<reference evidence="1" key="1">
    <citation type="submission" date="2014-11" db="EMBL/GenBank/DDBJ databases">
        <authorList>
            <person name="Amaro Gonzalez C."/>
        </authorList>
    </citation>
    <scope>NUCLEOTIDE SEQUENCE</scope>
</reference>
<evidence type="ECO:0000313" key="1">
    <source>
        <dbReference type="EMBL" id="JAH23889.1"/>
    </source>
</evidence>
<proteinExistence type="predicted"/>
<protein>
    <submittedName>
        <fullName evidence="1">Uncharacterized protein</fullName>
    </submittedName>
</protein>